<dbReference type="STRING" id="688270.Celal_1245"/>
<evidence type="ECO:0000256" key="1">
    <source>
        <dbReference type="PROSITE-ProRule" id="PRU00339"/>
    </source>
</evidence>
<dbReference type="PROSITE" id="PS50005">
    <property type="entry name" value="TPR"/>
    <property type="match status" value="1"/>
</dbReference>
<dbReference type="SUPFAM" id="SSF48452">
    <property type="entry name" value="TPR-like"/>
    <property type="match status" value="1"/>
</dbReference>
<feature type="repeat" description="TPR" evidence="1">
    <location>
        <begin position="106"/>
        <end position="139"/>
    </location>
</feature>
<dbReference type="OrthoDB" id="1525165at2"/>
<evidence type="ECO:0000256" key="2">
    <source>
        <dbReference type="SAM" id="MobiDB-lite"/>
    </source>
</evidence>
<accession>E6X7A7</accession>
<dbReference type="InterPro" id="IPR019734">
    <property type="entry name" value="TPR_rpt"/>
</dbReference>
<feature type="compositionally biased region" description="Polar residues" evidence="2">
    <location>
        <begin position="241"/>
        <end position="252"/>
    </location>
</feature>
<keyword evidence="4" id="KW-1185">Reference proteome</keyword>
<feature type="region of interest" description="Disordered" evidence="2">
    <location>
        <begin position="154"/>
        <end position="284"/>
    </location>
</feature>
<proteinExistence type="predicted"/>
<organism evidence="3 4">
    <name type="scientific">Cellulophaga algicola (strain DSM 14237 / IC166 / ACAM 630)</name>
    <dbReference type="NCBI Taxonomy" id="688270"/>
    <lineage>
        <taxon>Bacteria</taxon>
        <taxon>Pseudomonadati</taxon>
        <taxon>Bacteroidota</taxon>
        <taxon>Flavobacteriia</taxon>
        <taxon>Flavobacteriales</taxon>
        <taxon>Flavobacteriaceae</taxon>
        <taxon>Cellulophaga</taxon>
    </lineage>
</organism>
<dbReference type="SMART" id="SM00028">
    <property type="entry name" value="TPR"/>
    <property type="match status" value="2"/>
</dbReference>
<dbReference type="eggNOG" id="COG0457">
    <property type="taxonomic scope" value="Bacteria"/>
</dbReference>
<dbReference type="PANTHER" id="PTHR12558:SF13">
    <property type="entry name" value="CELL DIVISION CYCLE PROTEIN 27 HOMOLOG"/>
    <property type="match status" value="1"/>
</dbReference>
<evidence type="ECO:0000313" key="4">
    <source>
        <dbReference type="Proteomes" id="UP000008634"/>
    </source>
</evidence>
<sequence>MKNLVYLLLLVATFSFGQEDKEEKEKLRIKELQESVNYTWDANKALSEKDFTNAEVDYRKAIAKSTENSAASYNLGNAYYSNESFNEAFTRYKQAGETATSKEDKHKAYHNMGNVFMKEKQYEKAVEAYKQALRNNPTDEETRYNLALAQEMLKKQQDEDKKNQDKDKDDKKDEDKKEGDNEDKNEGDQKDDKNKDQGDEGDKGDEKEDNKEGDGDKKEEEKKDPSKGDKPEDKKGEQQKRPSQLSKQQVQNLLEAMQNEEKKVQEKMDAQKVKGVKTRNEKDW</sequence>
<feature type="compositionally biased region" description="Basic and acidic residues" evidence="2">
    <location>
        <begin position="154"/>
        <end position="240"/>
    </location>
</feature>
<name>E6X7A7_CELAD</name>
<dbReference type="InterPro" id="IPR011990">
    <property type="entry name" value="TPR-like_helical_dom_sf"/>
</dbReference>
<reference evidence="3 4" key="1">
    <citation type="journal article" date="2010" name="Stand. Genomic Sci.">
        <title>Complete genome sequence of Cellulophaga algicola type strain (IC166).</title>
        <authorList>
            <person name="Abt B."/>
            <person name="Lu M."/>
            <person name="Misra M."/>
            <person name="Han C."/>
            <person name="Nolan M."/>
            <person name="Lucas S."/>
            <person name="Hammon N."/>
            <person name="Deshpande S."/>
            <person name="Cheng J.F."/>
            <person name="Tapia R."/>
            <person name="Goodwin L."/>
            <person name="Pitluck S."/>
            <person name="Liolios K."/>
            <person name="Pagani I."/>
            <person name="Ivanova N."/>
            <person name="Mavromatis K."/>
            <person name="Ovchinikova G."/>
            <person name="Pati A."/>
            <person name="Chen A."/>
            <person name="Palaniappan K."/>
            <person name="Land M."/>
            <person name="Hauser L."/>
            <person name="Chang Y.J."/>
            <person name="Jeffries C.D."/>
            <person name="Detter J.C."/>
            <person name="Brambilla E."/>
            <person name="Rohde M."/>
            <person name="Tindall B.J."/>
            <person name="Goker M."/>
            <person name="Woyke T."/>
            <person name="Bristow J."/>
            <person name="Eisen J.A."/>
            <person name="Markowitz V."/>
            <person name="Hugenholtz P."/>
            <person name="Kyrpides N.C."/>
            <person name="Klenk H.P."/>
            <person name="Lapidus A."/>
        </authorList>
    </citation>
    <scope>NUCLEOTIDE SEQUENCE [LARGE SCALE GENOMIC DNA]</scope>
    <source>
        <strain evidence="4">DSM 14237 / IC166 / ACAM 630</strain>
    </source>
</reference>
<dbReference type="Proteomes" id="UP000008634">
    <property type="component" value="Chromosome"/>
</dbReference>
<feature type="compositionally biased region" description="Basic and acidic residues" evidence="2">
    <location>
        <begin position="259"/>
        <end position="284"/>
    </location>
</feature>
<dbReference type="PANTHER" id="PTHR12558">
    <property type="entry name" value="CELL DIVISION CYCLE 16,23,27"/>
    <property type="match status" value="1"/>
</dbReference>
<dbReference type="EMBL" id="CP002453">
    <property type="protein sequence ID" value="ADV48560.1"/>
    <property type="molecule type" value="Genomic_DNA"/>
</dbReference>
<dbReference type="PROSITE" id="PS50293">
    <property type="entry name" value="TPR_REGION"/>
    <property type="match status" value="1"/>
</dbReference>
<dbReference type="HOGENOM" id="CLU_072309_0_0_10"/>
<gene>
    <name evidence="3" type="ordered locus">Celal_1245</name>
</gene>
<dbReference type="Pfam" id="PF13432">
    <property type="entry name" value="TPR_16"/>
    <property type="match status" value="1"/>
</dbReference>
<dbReference type="RefSeq" id="WP_013550044.1">
    <property type="nucleotide sequence ID" value="NC_014934.1"/>
</dbReference>
<dbReference type="Gene3D" id="1.25.40.10">
    <property type="entry name" value="Tetratricopeptide repeat domain"/>
    <property type="match status" value="1"/>
</dbReference>
<keyword evidence="1" id="KW-0802">TPR repeat</keyword>
<evidence type="ECO:0000313" key="3">
    <source>
        <dbReference type="EMBL" id="ADV48560.1"/>
    </source>
</evidence>
<dbReference type="KEGG" id="cao:Celal_1245"/>
<protein>
    <submittedName>
        <fullName evidence="3">Tetratricopeptide TPR_1 repeat-containing protein</fullName>
    </submittedName>
</protein>
<dbReference type="AlphaFoldDB" id="E6X7A7"/>
<dbReference type="Pfam" id="PF13414">
    <property type="entry name" value="TPR_11"/>
    <property type="match status" value="1"/>
</dbReference>